<name>A0A2N5ZKV1_MUIH1</name>
<feature type="transmembrane region" description="Helical" evidence="1">
    <location>
        <begin position="167"/>
        <end position="188"/>
    </location>
</feature>
<dbReference type="AlphaFoldDB" id="A0A2N5ZKV1"/>
<evidence type="ECO:0000313" key="3">
    <source>
        <dbReference type="Proteomes" id="UP000234857"/>
    </source>
</evidence>
<comment type="caution">
    <text evidence="2">The sequence shown here is derived from an EMBL/GenBank/DDBJ whole genome shotgun (WGS) entry which is preliminary data.</text>
</comment>
<keyword evidence="1" id="KW-0812">Transmembrane</keyword>
<dbReference type="EMBL" id="PKTG01000036">
    <property type="protein sequence ID" value="PLX19251.1"/>
    <property type="molecule type" value="Genomic_DNA"/>
</dbReference>
<keyword evidence="1" id="KW-1133">Transmembrane helix</keyword>
<feature type="transmembrane region" description="Helical" evidence="1">
    <location>
        <begin position="6"/>
        <end position="23"/>
    </location>
</feature>
<dbReference type="Proteomes" id="UP000234857">
    <property type="component" value="Unassembled WGS sequence"/>
</dbReference>
<sequence>MIIFLTILGLIFLLFLVVIFYNYKISFVAKKDSIYAHVDLIFVDILFRKKKKKQQVIIKLLGFFKIKRNIKKDSAKYDPNYDRIFYVVEFFFSHIKKILGFLTIERLGVHITAGFEDYYMLSQINVFNILLNNYLPGGLYCQFIPDFEKTTFEMIGKGQIIFHLNRLIWFFLKLIFVPATYLGVYEYYRYSKSVKSEK</sequence>
<gene>
    <name evidence="2" type="ORF">C0601_02370</name>
</gene>
<proteinExistence type="predicted"/>
<reference evidence="2 3" key="1">
    <citation type="submission" date="2017-11" db="EMBL/GenBank/DDBJ databases">
        <title>Genome-resolved metagenomics identifies genetic mobility, metabolic interactions, and unexpected diversity in perchlorate-reducing communities.</title>
        <authorList>
            <person name="Barnum T.P."/>
            <person name="Figueroa I.A."/>
            <person name="Carlstrom C.I."/>
            <person name="Lucas L.N."/>
            <person name="Engelbrektson A.L."/>
            <person name="Coates J.D."/>
        </authorList>
    </citation>
    <scope>NUCLEOTIDE SEQUENCE [LARGE SCALE GENOMIC DNA]</scope>
    <source>
        <strain evidence="2">BM706</strain>
    </source>
</reference>
<accession>A0A2N5ZKV1</accession>
<evidence type="ECO:0000313" key="2">
    <source>
        <dbReference type="EMBL" id="PLX19251.1"/>
    </source>
</evidence>
<evidence type="ECO:0008006" key="4">
    <source>
        <dbReference type="Google" id="ProtNLM"/>
    </source>
</evidence>
<protein>
    <recommendedName>
        <fullName evidence="4">DUF2953 domain-containing protein</fullName>
    </recommendedName>
</protein>
<evidence type="ECO:0000256" key="1">
    <source>
        <dbReference type="SAM" id="Phobius"/>
    </source>
</evidence>
<organism evidence="2 3">
    <name type="scientific">Muiribacterium halophilum</name>
    <dbReference type="NCBI Taxonomy" id="2053465"/>
    <lineage>
        <taxon>Bacteria</taxon>
        <taxon>Candidatus Muiribacteriota</taxon>
        <taxon>Candidatus Muiribacteriia</taxon>
        <taxon>Candidatus Muiribacteriales</taxon>
        <taxon>Candidatus Muiribacteriaceae</taxon>
        <taxon>Candidatus Muiribacterium</taxon>
    </lineage>
</organism>
<keyword evidence="1" id="KW-0472">Membrane</keyword>